<dbReference type="PANTHER" id="PTHR25462:SF296">
    <property type="entry name" value="MEIOTIC P26, ISOFORM F"/>
    <property type="match status" value="1"/>
</dbReference>
<keyword evidence="5" id="KW-1185">Reference proteome</keyword>
<protein>
    <submittedName>
        <fullName evidence="4">TRIM45</fullName>
    </submittedName>
</protein>
<keyword evidence="2" id="KW-0175">Coiled coil</keyword>
<dbReference type="InterPro" id="IPR047153">
    <property type="entry name" value="TRIM45/56/19-like"/>
</dbReference>
<sequence>MACPSSSKLCQFCDESSIKWKCSNCKLHLCQLCNRKIHSKIEPSKGHYVTNLEDCGSDDGVETNHKTYLNKLPCTAHSDQKCVLYCKNCDRPVCSDCLIEGHQEHIYCKLDHIYDKKLKIIQDMKDRIESDIPHFKEKEENLQKLLSEGTIQYTENKDKIAEFKDNIVKYADGLLSDLDKQWKPMEDLITKEIHSVRQRKDELEKRKIQLDQTMRSPFAGGILVTSFTLDKPMPDKTVRHMELKERKFVPGKLQTSVLLGMVYNVPDFQLLQTYQNVNCTISKFIKCDDNSAFIGSDLSMVLQKVSLKTDRIKSEREVRLYVYDMAMMDNGDLLISLKQQNLKLYTKDGKIKTFKSFAPLCTLGVHVNNQNEIFVGFSESRVVSIPKVGSVRRVVQINQKGIILHTYEHDIDNQRLFTWPARICTKNNFICVVDYSDHIWHGKGRVVVIDKGGQLQWTYNGKLDEFYPEDIAVTSTDMVIVTDRYNYVLHVLSPTGEVIVCKEVRDLGIQYPFSLSIDKNDKLWIGTRQPKKIHAIKLI</sequence>
<dbReference type="Proteomes" id="UP000507470">
    <property type="component" value="Unassembled WGS sequence"/>
</dbReference>
<dbReference type="SUPFAM" id="SSF63829">
    <property type="entry name" value="Calcium-dependent phosphotriesterase"/>
    <property type="match status" value="1"/>
</dbReference>
<keyword evidence="1" id="KW-0863">Zinc-finger</keyword>
<gene>
    <name evidence="4" type="ORF">MCOR_9470</name>
</gene>
<dbReference type="SMART" id="SM00336">
    <property type="entry name" value="BBOX"/>
    <property type="match status" value="2"/>
</dbReference>
<feature type="domain" description="B box-type" evidence="3">
    <location>
        <begin position="69"/>
        <end position="110"/>
    </location>
</feature>
<dbReference type="GO" id="GO:0008270">
    <property type="term" value="F:zinc ion binding"/>
    <property type="evidence" value="ECO:0007669"/>
    <property type="project" value="UniProtKB-KW"/>
</dbReference>
<name>A0A6J8AMI4_MYTCO</name>
<dbReference type="Pfam" id="PF00643">
    <property type="entry name" value="zf-B_box"/>
    <property type="match status" value="1"/>
</dbReference>
<dbReference type="OrthoDB" id="6126507at2759"/>
<proteinExistence type="predicted"/>
<feature type="coiled-coil region" evidence="2">
    <location>
        <begin position="186"/>
        <end position="213"/>
    </location>
</feature>
<dbReference type="CDD" id="cd19757">
    <property type="entry name" value="Bbox1"/>
    <property type="match status" value="1"/>
</dbReference>
<organism evidence="4 5">
    <name type="scientific">Mytilus coruscus</name>
    <name type="common">Sea mussel</name>
    <dbReference type="NCBI Taxonomy" id="42192"/>
    <lineage>
        <taxon>Eukaryota</taxon>
        <taxon>Metazoa</taxon>
        <taxon>Spiralia</taxon>
        <taxon>Lophotrochozoa</taxon>
        <taxon>Mollusca</taxon>
        <taxon>Bivalvia</taxon>
        <taxon>Autobranchia</taxon>
        <taxon>Pteriomorphia</taxon>
        <taxon>Mytilida</taxon>
        <taxon>Mytiloidea</taxon>
        <taxon>Mytilidae</taxon>
        <taxon>Mytilinae</taxon>
        <taxon>Mytilus</taxon>
    </lineage>
</organism>
<dbReference type="AlphaFoldDB" id="A0A6J8AMI4"/>
<dbReference type="InterPro" id="IPR000315">
    <property type="entry name" value="Znf_B-box"/>
</dbReference>
<evidence type="ECO:0000313" key="5">
    <source>
        <dbReference type="Proteomes" id="UP000507470"/>
    </source>
</evidence>
<dbReference type="PROSITE" id="PS50119">
    <property type="entry name" value="ZF_BBOX"/>
    <property type="match status" value="2"/>
</dbReference>
<dbReference type="Gene3D" id="3.30.160.60">
    <property type="entry name" value="Classic Zinc Finger"/>
    <property type="match status" value="1"/>
</dbReference>
<feature type="domain" description="B box-type" evidence="3">
    <location>
        <begin position="5"/>
        <end position="52"/>
    </location>
</feature>
<dbReference type="SUPFAM" id="SSF57845">
    <property type="entry name" value="B-box zinc-binding domain"/>
    <property type="match status" value="1"/>
</dbReference>
<evidence type="ECO:0000256" key="1">
    <source>
        <dbReference type="PROSITE-ProRule" id="PRU00024"/>
    </source>
</evidence>
<evidence type="ECO:0000259" key="3">
    <source>
        <dbReference type="PROSITE" id="PS50119"/>
    </source>
</evidence>
<dbReference type="EMBL" id="CACVKT020001735">
    <property type="protein sequence ID" value="CAC5370771.1"/>
    <property type="molecule type" value="Genomic_DNA"/>
</dbReference>
<keyword evidence="1" id="KW-0862">Zinc</keyword>
<evidence type="ECO:0000256" key="2">
    <source>
        <dbReference type="SAM" id="Coils"/>
    </source>
</evidence>
<evidence type="ECO:0000313" key="4">
    <source>
        <dbReference type="EMBL" id="CAC5370771.1"/>
    </source>
</evidence>
<accession>A0A6J8AMI4</accession>
<keyword evidence="1" id="KW-0479">Metal-binding</keyword>
<dbReference type="InterPro" id="IPR011042">
    <property type="entry name" value="6-blade_b-propeller_TolB-like"/>
</dbReference>
<reference evidence="4 5" key="1">
    <citation type="submission" date="2020-06" db="EMBL/GenBank/DDBJ databases">
        <authorList>
            <person name="Li R."/>
            <person name="Bekaert M."/>
        </authorList>
    </citation>
    <scope>NUCLEOTIDE SEQUENCE [LARGE SCALE GENOMIC DNA]</scope>
    <source>
        <strain evidence="5">wild</strain>
    </source>
</reference>
<dbReference type="Gene3D" id="2.120.10.30">
    <property type="entry name" value="TolB, C-terminal domain"/>
    <property type="match status" value="1"/>
</dbReference>
<dbReference type="PANTHER" id="PTHR25462">
    <property type="entry name" value="BONUS, ISOFORM C-RELATED"/>
    <property type="match status" value="1"/>
</dbReference>